<evidence type="ECO:0000256" key="3">
    <source>
        <dbReference type="RuleBase" id="RU000524"/>
    </source>
</evidence>
<dbReference type="GO" id="GO:0006260">
    <property type="term" value="P:DNA replication"/>
    <property type="evidence" value="ECO:0007669"/>
    <property type="project" value="UniProtKB-UniRule"/>
</dbReference>
<reference evidence="5 6" key="1">
    <citation type="submission" date="2020-08" db="EMBL/GenBank/DDBJ databases">
        <title>Genomic Encyclopedia of Type Strains, Phase IV (KMG-IV): sequencing the most valuable type-strain genomes for metagenomic binning, comparative biology and taxonomic classification.</title>
        <authorList>
            <person name="Goeker M."/>
        </authorList>
    </citation>
    <scope>NUCLEOTIDE SEQUENCE [LARGE SCALE GENOMIC DNA]</scope>
    <source>
        <strain evidence="5 6">DSM 17976</strain>
    </source>
</reference>
<evidence type="ECO:0000256" key="1">
    <source>
        <dbReference type="ARBA" id="ARBA00023125"/>
    </source>
</evidence>
<dbReference type="GO" id="GO:0006281">
    <property type="term" value="P:DNA repair"/>
    <property type="evidence" value="ECO:0007669"/>
    <property type="project" value="UniProtKB-UniRule"/>
</dbReference>
<feature type="compositionally biased region" description="Basic and acidic residues" evidence="4">
    <location>
        <begin position="87"/>
        <end position="98"/>
    </location>
</feature>
<evidence type="ECO:0000256" key="4">
    <source>
        <dbReference type="SAM" id="MobiDB-lite"/>
    </source>
</evidence>
<keyword evidence="6" id="KW-1185">Reference proteome</keyword>
<evidence type="ECO:0000313" key="6">
    <source>
        <dbReference type="Proteomes" id="UP000541352"/>
    </source>
</evidence>
<feature type="short sequence motif" description="Important for interaction with partner proteins" evidence="2">
    <location>
        <begin position="152"/>
        <end position="157"/>
    </location>
</feature>
<organism evidence="5 6">
    <name type="scientific">Runella defluvii</name>
    <dbReference type="NCBI Taxonomy" id="370973"/>
    <lineage>
        <taxon>Bacteria</taxon>
        <taxon>Pseudomonadati</taxon>
        <taxon>Bacteroidota</taxon>
        <taxon>Cytophagia</taxon>
        <taxon>Cytophagales</taxon>
        <taxon>Spirosomataceae</taxon>
        <taxon>Runella</taxon>
    </lineage>
</organism>
<dbReference type="EMBL" id="JACIBY010000003">
    <property type="protein sequence ID" value="MBB3837898.1"/>
    <property type="molecule type" value="Genomic_DNA"/>
</dbReference>
<comment type="caution">
    <text evidence="2">Lacks conserved residue(s) required for the propagation of feature annotation.</text>
</comment>
<dbReference type="InterPro" id="IPR000424">
    <property type="entry name" value="Primosome_PriB/ssb"/>
</dbReference>
<comment type="subunit">
    <text evidence="2">Homotetramer.</text>
</comment>
<name>A0A7W6EPW4_9BACT</name>
<comment type="function">
    <text evidence="2">Plays an important role in DNA replication, recombination and repair. Binds to ssDNA and to an array of partner proteins to recruit them to their sites of action during DNA metabolism.</text>
</comment>
<feature type="compositionally biased region" description="Pro residues" evidence="4">
    <location>
        <begin position="131"/>
        <end position="141"/>
    </location>
</feature>
<dbReference type="GO" id="GO:0003697">
    <property type="term" value="F:single-stranded DNA binding"/>
    <property type="evidence" value="ECO:0007669"/>
    <property type="project" value="UniProtKB-UniRule"/>
</dbReference>
<sequence length="157" mass="17145">MAGVNKVILLGNLGSDPEVRHLENGSAVARFNIATSESYTNRSGERVEQTEWHRIELWDNLAKIAEQYLRKGNTVYIEGKLRTETWVDKEGKQREGKTVRGTTLTLVGGRNSNNNDDNSSGYNGPQQSAPAPRPAPQPKPATPIASDLGGGDDDLPF</sequence>
<dbReference type="HAMAP" id="MF_00984">
    <property type="entry name" value="SSB"/>
    <property type="match status" value="1"/>
</dbReference>
<dbReference type="GO" id="GO:0006310">
    <property type="term" value="P:DNA recombination"/>
    <property type="evidence" value="ECO:0007669"/>
    <property type="project" value="UniProtKB-UniRule"/>
</dbReference>
<dbReference type="Proteomes" id="UP000541352">
    <property type="component" value="Unassembled WGS sequence"/>
</dbReference>
<gene>
    <name evidence="5" type="ORF">FHS57_001895</name>
</gene>
<dbReference type="InterPro" id="IPR012340">
    <property type="entry name" value="NA-bd_OB-fold"/>
</dbReference>
<keyword evidence="2" id="KW-0234">DNA repair</keyword>
<dbReference type="CDD" id="cd04496">
    <property type="entry name" value="SSB_OBF"/>
    <property type="match status" value="1"/>
</dbReference>
<dbReference type="GO" id="GO:0009295">
    <property type="term" value="C:nucleoid"/>
    <property type="evidence" value="ECO:0007669"/>
    <property type="project" value="TreeGrafter"/>
</dbReference>
<dbReference type="Gene3D" id="2.40.50.140">
    <property type="entry name" value="Nucleic acid-binding proteins"/>
    <property type="match status" value="1"/>
</dbReference>
<dbReference type="PROSITE" id="PS50935">
    <property type="entry name" value="SSB"/>
    <property type="match status" value="1"/>
</dbReference>
<keyword evidence="2" id="KW-0233">DNA recombination</keyword>
<feature type="region of interest" description="Disordered" evidence="4">
    <location>
        <begin position="87"/>
        <end position="157"/>
    </location>
</feature>
<dbReference type="PANTHER" id="PTHR10302:SF0">
    <property type="entry name" value="SINGLE-STRANDED DNA-BINDING PROTEIN, MITOCHONDRIAL"/>
    <property type="match status" value="1"/>
</dbReference>
<feature type="compositionally biased region" description="Low complexity" evidence="4">
    <location>
        <begin position="99"/>
        <end position="130"/>
    </location>
</feature>
<keyword evidence="1 2" id="KW-0238">DNA-binding</keyword>
<dbReference type="Pfam" id="PF00436">
    <property type="entry name" value="SSB"/>
    <property type="match status" value="1"/>
</dbReference>
<dbReference type="SUPFAM" id="SSF50249">
    <property type="entry name" value="Nucleic acid-binding proteins"/>
    <property type="match status" value="1"/>
</dbReference>
<comment type="caution">
    <text evidence="5">The sequence shown here is derived from an EMBL/GenBank/DDBJ whole genome shotgun (WGS) entry which is preliminary data.</text>
</comment>
<dbReference type="InterPro" id="IPR011344">
    <property type="entry name" value="ssDNA-bd"/>
</dbReference>
<dbReference type="AlphaFoldDB" id="A0A7W6EPW4"/>
<evidence type="ECO:0000313" key="5">
    <source>
        <dbReference type="EMBL" id="MBB3837898.1"/>
    </source>
</evidence>
<dbReference type="RefSeq" id="WP_183972818.1">
    <property type="nucleotide sequence ID" value="NZ_JACIBY010000003.1"/>
</dbReference>
<proteinExistence type="inferred from homology"/>
<accession>A0A7W6EPW4</accession>
<keyword evidence="2" id="KW-0227">DNA damage</keyword>
<evidence type="ECO:0000256" key="2">
    <source>
        <dbReference type="HAMAP-Rule" id="MF_00984"/>
    </source>
</evidence>
<keyword evidence="2" id="KW-0235">DNA replication</keyword>
<dbReference type="NCBIfam" id="TIGR00621">
    <property type="entry name" value="ssb"/>
    <property type="match status" value="1"/>
</dbReference>
<protein>
    <recommendedName>
        <fullName evidence="2 3">Single-stranded DNA-binding protein</fullName>
        <shortName evidence="2">SSB</shortName>
    </recommendedName>
</protein>
<dbReference type="PANTHER" id="PTHR10302">
    <property type="entry name" value="SINGLE-STRANDED DNA-BINDING PROTEIN"/>
    <property type="match status" value="1"/>
</dbReference>